<dbReference type="EMBL" id="JAVDYF010000001">
    <property type="protein sequence ID" value="MDR7353878.1"/>
    <property type="molecule type" value="Genomic_DNA"/>
</dbReference>
<evidence type="ECO:0000256" key="1">
    <source>
        <dbReference type="SAM" id="Phobius"/>
    </source>
</evidence>
<protein>
    <submittedName>
        <fullName evidence="2">Uncharacterized protein</fullName>
    </submittedName>
</protein>
<comment type="caution">
    <text evidence="2">The sequence shown here is derived from an EMBL/GenBank/DDBJ whole genome shotgun (WGS) entry which is preliminary data.</text>
</comment>
<proteinExistence type="predicted"/>
<feature type="transmembrane region" description="Helical" evidence="1">
    <location>
        <begin position="195"/>
        <end position="216"/>
    </location>
</feature>
<keyword evidence="3" id="KW-1185">Reference proteome</keyword>
<keyword evidence="1" id="KW-0472">Membrane</keyword>
<accession>A0ABU2B7X2</accession>
<keyword evidence="1" id="KW-1133">Transmembrane helix</keyword>
<dbReference type="Proteomes" id="UP001183619">
    <property type="component" value="Unassembled WGS sequence"/>
</dbReference>
<sequence length="226" mass="25030">MDTLYATRWWVDGRVLVASMNVRALFVEDSLEPWEALQRIAQGAIDYLKNNHGFTDTDLYAISHGRSNPRFHEFAAELSSVDRLRLALVIANNYRLAQGQFPFADGAFDDLKKEAFTKAEAKAQKQKFKAFEGLKPEFAQKKKYAPLFKVANALSEGFITPCTEALDACVEGRNYDSTQKPPADQGAAQWNTPTIIGVVTAIIAALGGLIAAVASMTPHIKYMLRL</sequence>
<organism evidence="2 3">
    <name type="scientific">Corynebacterium felinum</name>
    <dbReference type="NCBI Taxonomy" id="131318"/>
    <lineage>
        <taxon>Bacteria</taxon>
        <taxon>Bacillati</taxon>
        <taxon>Actinomycetota</taxon>
        <taxon>Actinomycetes</taxon>
        <taxon>Mycobacteriales</taxon>
        <taxon>Corynebacteriaceae</taxon>
        <taxon>Corynebacterium</taxon>
    </lineage>
</organism>
<evidence type="ECO:0000313" key="3">
    <source>
        <dbReference type="Proteomes" id="UP001183619"/>
    </source>
</evidence>
<evidence type="ECO:0000313" key="2">
    <source>
        <dbReference type="EMBL" id="MDR7353878.1"/>
    </source>
</evidence>
<keyword evidence="1" id="KW-0812">Transmembrane</keyword>
<gene>
    <name evidence="2" type="ORF">J2S37_000416</name>
</gene>
<name>A0ABU2B7X2_9CORY</name>
<dbReference type="RefSeq" id="WP_277103807.1">
    <property type="nucleotide sequence ID" value="NZ_BAAAJS010000014.1"/>
</dbReference>
<reference evidence="2 3" key="1">
    <citation type="submission" date="2023-07" db="EMBL/GenBank/DDBJ databases">
        <title>Sequencing the genomes of 1000 actinobacteria strains.</title>
        <authorList>
            <person name="Klenk H.-P."/>
        </authorList>
    </citation>
    <scope>NUCLEOTIDE SEQUENCE [LARGE SCALE GENOMIC DNA]</scope>
    <source>
        <strain evidence="2 3">DSM 44508</strain>
    </source>
</reference>